<dbReference type="Proteomes" id="UP001239111">
    <property type="component" value="Chromosome 1"/>
</dbReference>
<proteinExistence type="predicted"/>
<dbReference type="EMBL" id="CM056741">
    <property type="protein sequence ID" value="KAJ8684072.1"/>
    <property type="molecule type" value="Genomic_DNA"/>
</dbReference>
<name>A0ACC2PP02_9HYME</name>
<evidence type="ECO:0000313" key="2">
    <source>
        <dbReference type="Proteomes" id="UP001239111"/>
    </source>
</evidence>
<comment type="caution">
    <text evidence="1">The sequence shown here is derived from an EMBL/GenBank/DDBJ whole genome shotgun (WGS) entry which is preliminary data.</text>
</comment>
<accession>A0ACC2PP02</accession>
<gene>
    <name evidence="1" type="ORF">QAD02_019864</name>
</gene>
<protein>
    <submittedName>
        <fullName evidence="1">Uncharacterized protein</fullName>
    </submittedName>
</protein>
<keyword evidence="2" id="KW-1185">Reference proteome</keyword>
<reference evidence="1" key="1">
    <citation type="submission" date="2023-04" db="EMBL/GenBank/DDBJ databases">
        <title>A chromosome-level genome assembly of the parasitoid wasp Eretmocerus hayati.</title>
        <authorList>
            <person name="Zhong Y."/>
            <person name="Liu S."/>
            <person name="Liu Y."/>
        </authorList>
    </citation>
    <scope>NUCLEOTIDE SEQUENCE</scope>
    <source>
        <strain evidence="1">ZJU_SS_LIU_2023</strain>
    </source>
</reference>
<sequence length="692" mass="77661">MCSRARDEEIHLAVREGNVELVKELLIDSSPNVQNHNGETPLHVACQFEDSPYQIQLPDRLLILKLLWDYGVKINAKDSCRQETALHIAVRSEKAIVVQFLLDHGANPDVRDKDDRTALHVVASATGPDLSNENETIAELLLQRGANFHAQDCRWRTPLIEAVCSRNAPVVCLLLKAGAQIDFKNRQGLSALFFACESQLETMVDILLQNRANPNLREHRRGSVPLHFVAGSSRRYTFADDSSNRSVQLAHLLLCAGADVDAVDASGSTSLHVAVDTKDDRLVEVLLAYGARPDVKDECGNTPMHVLMLTAQHNCCYEARLERIAGMLLNKCVSANELNEKLESPLHLAVWQGNRRIVAELLDHGANARALWHASRGSLQFLHESPSCNTPELCGPRDSYEAFTSLNVASALGHLRVVELLIDRLGRDSLESTNLTSCNGGGTHGLAIKTPLYFAIKNGHFDVAKLLLDAGCEVNRSILHGTTALHVAVTKGNTALTYLLLEHGANLETKDVYGRTALTCAVEYEKESLERVAKILVMYRVKREFRNFKANKEEVENIRSWQWLEDFRMDCFLELFKMKEDILCDNFSMYGILRRSIKSLAHCLSNENIANYFLSGNIDDRYPIYCDMLRIHFDLALERKNCLDYAKAVLDKLFMGIMTKLGFSLLPNIVVQRILDYCCLEDLKKIKSTMIF</sequence>
<organism evidence="1 2">
    <name type="scientific">Eretmocerus hayati</name>
    <dbReference type="NCBI Taxonomy" id="131215"/>
    <lineage>
        <taxon>Eukaryota</taxon>
        <taxon>Metazoa</taxon>
        <taxon>Ecdysozoa</taxon>
        <taxon>Arthropoda</taxon>
        <taxon>Hexapoda</taxon>
        <taxon>Insecta</taxon>
        <taxon>Pterygota</taxon>
        <taxon>Neoptera</taxon>
        <taxon>Endopterygota</taxon>
        <taxon>Hymenoptera</taxon>
        <taxon>Apocrita</taxon>
        <taxon>Proctotrupomorpha</taxon>
        <taxon>Chalcidoidea</taxon>
        <taxon>Aphelinidae</taxon>
        <taxon>Aphelininae</taxon>
        <taxon>Eretmocerus</taxon>
    </lineage>
</organism>
<evidence type="ECO:0000313" key="1">
    <source>
        <dbReference type="EMBL" id="KAJ8684072.1"/>
    </source>
</evidence>